<dbReference type="PANTHER" id="PTHR30287:SF1">
    <property type="entry name" value="INNER MEMBRANE PROTEIN"/>
    <property type="match status" value="1"/>
</dbReference>
<keyword evidence="5 8" id="KW-0472">Membrane</keyword>
<dbReference type="GO" id="GO:0005886">
    <property type="term" value="C:plasma membrane"/>
    <property type="evidence" value="ECO:0007669"/>
    <property type="project" value="UniProtKB-SubCell"/>
</dbReference>
<name>A0AAW7JX01_9ACTN</name>
<dbReference type="PANTHER" id="PTHR30287">
    <property type="entry name" value="MEMBRANE COMPONENT OF PREDICTED ABC SUPERFAMILY METABOLITE UPTAKE TRANSPORTER"/>
    <property type="match status" value="1"/>
</dbReference>
<evidence type="ECO:0000256" key="2">
    <source>
        <dbReference type="ARBA" id="ARBA00022475"/>
    </source>
</evidence>
<protein>
    <submittedName>
        <fullName evidence="10">FtsX-like permease family protein</fullName>
    </submittedName>
</protein>
<evidence type="ECO:0000256" key="1">
    <source>
        <dbReference type="ARBA" id="ARBA00004651"/>
    </source>
</evidence>
<feature type="transmembrane region" description="Helical" evidence="8">
    <location>
        <begin position="920"/>
        <end position="950"/>
    </location>
</feature>
<comment type="subcellular location">
    <subcellularLocation>
        <location evidence="1">Cell membrane</location>
        <topology evidence="1">Multi-pass membrane protein</topology>
    </subcellularLocation>
</comment>
<keyword evidence="4 8" id="KW-1133">Transmembrane helix</keyword>
<dbReference type="InterPro" id="IPR038766">
    <property type="entry name" value="Membrane_comp_ABC_pdt"/>
</dbReference>
<feature type="coiled-coil region" evidence="6">
    <location>
        <begin position="475"/>
        <end position="531"/>
    </location>
</feature>
<feature type="domain" description="ABC3 transporter permease C-terminal" evidence="9">
    <location>
        <begin position="878"/>
        <end position="997"/>
    </location>
</feature>
<evidence type="ECO:0000256" key="8">
    <source>
        <dbReference type="SAM" id="Phobius"/>
    </source>
</evidence>
<evidence type="ECO:0000256" key="6">
    <source>
        <dbReference type="SAM" id="Coils"/>
    </source>
</evidence>
<dbReference type="RefSeq" id="WP_289827745.1">
    <property type="nucleotide sequence ID" value="NZ_JAUEIR010000012.1"/>
</dbReference>
<accession>A0AAW7JX01</accession>
<evidence type="ECO:0000313" key="10">
    <source>
        <dbReference type="EMBL" id="MDN0070313.1"/>
    </source>
</evidence>
<feature type="coiled-coil region" evidence="6">
    <location>
        <begin position="635"/>
        <end position="726"/>
    </location>
</feature>
<dbReference type="Proteomes" id="UP001168505">
    <property type="component" value="Unassembled WGS sequence"/>
</dbReference>
<keyword evidence="3 8" id="KW-0812">Transmembrane</keyword>
<evidence type="ECO:0000256" key="7">
    <source>
        <dbReference type="SAM" id="MobiDB-lite"/>
    </source>
</evidence>
<dbReference type="Pfam" id="PF02687">
    <property type="entry name" value="FtsX"/>
    <property type="match status" value="2"/>
</dbReference>
<feature type="coiled-coil region" evidence="6">
    <location>
        <begin position="340"/>
        <end position="390"/>
    </location>
</feature>
<evidence type="ECO:0000256" key="5">
    <source>
        <dbReference type="ARBA" id="ARBA00023136"/>
    </source>
</evidence>
<evidence type="ECO:0000256" key="3">
    <source>
        <dbReference type="ARBA" id="ARBA00022692"/>
    </source>
</evidence>
<feature type="transmembrane region" description="Helical" evidence="8">
    <location>
        <begin position="21"/>
        <end position="40"/>
    </location>
</feature>
<feature type="transmembrane region" description="Helical" evidence="8">
    <location>
        <begin position="878"/>
        <end position="899"/>
    </location>
</feature>
<dbReference type="EMBL" id="JAUEIR010000012">
    <property type="protein sequence ID" value="MDN0070313.1"/>
    <property type="molecule type" value="Genomic_DNA"/>
</dbReference>
<proteinExistence type="predicted"/>
<feature type="domain" description="ABC3 transporter permease C-terminal" evidence="9">
    <location>
        <begin position="1287"/>
        <end position="1392"/>
    </location>
</feature>
<feature type="transmembrane region" description="Helical" evidence="8">
    <location>
        <begin position="1336"/>
        <end position="1355"/>
    </location>
</feature>
<gene>
    <name evidence="10" type="ORF">QVN40_11470</name>
</gene>
<keyword evidence="2" id="KW-1003">Cell membrane</keyword>
<evidence type="ECO:0000259" key="9">
    <source>
        <dbReference type="Pfam" id="PF02687"/>
    </source>
</evidence>
<reference evidence="10" key="1">
    <citation type="submission" date="2023-06" db="EMBL/GenBank/DDBJ databases">
        <authorList>
            <person name="Zeman M."/>
            <person name="Kubasova T."/>
            <person name="Jahodarova E."/>
            <person name="Nykrynova M."/>
            <person name="Rychlik I."/>
        </authorList>
    </citation>
    <scope>NUCLEOTIDE SEQUENCE</scope>
    <source>
        <strain evidence="10">15_COKtk</strain>
    </source>
</reference>
<feature type="transmembrane region" description="Helical" evidence="8">
    <location>
        <begin position="970"/>
        <end position="991"/>
    </location>
</feature>
<feature type="region of interest" description="Disordered" evidence="7">
    <location>
        <begin position="252"/>
        <end position="279"/>
    </location>
</feature>
<feature type="transmembrane region" description="Helical" evidence="8">
    <location>
        <begin position="1044"/>
        <end position="1064"/>
    </location>
</feature>
<keyword evidence="6" id="KW-0175">Coiled coil</keyword>
<evidence type="ECO:0000313" key="11">
    <source>
        <dbReference type="Proteomes" id="UP001168505"/>
    </source>
</evidence>
<feature type="coiled-coil region" evidence="6">
    <location>
        <begin position="762"/>
        <end position="849"/>
    </location>
</feature>
<evidence type="ECO:0000256" key="4">
    <source>
        <dbReference type="ARBA" id="ARBA00022989"/>
    </source>
</evidence>
<dbReference type="InterPro" id="IPR003838">
    <property type="entry name" value="ABC3_permease_C"/>
</dbReference>
<comment type="caution">
    <text evidence="10">The sequence shown here is derived from an EMBL/GenBank/DDBJ whole genome shotgun (WGS) entry which is preliminary data.</text>
</comment>
<feature type="transmembrane region" description="Helical" evidence="8">
    <location>
        <begin position="1278"/>
        <end position="1303"/>
    </location>
</feature>
<reference evidence="10" key="2">
    <citation type="submission" date="2023-08" db="EMBL/GenBank/DDBJ databases">
        <title>Identification and characterization of horizontal gene transfer across gut microbiota members of farm animals based on homology search.</title>
        <authorList>
            <person name="Schwarzerova J."/>
            <person name="Nykrynova M."/>
            <person name="Jureckova K."/>
            <person name="Cejkova D."/>
            <person name="Rychlik I."/>
        </authorList>
    </citation>
    <scope>NUCLEOTIDE SEQUENCE</scope>
    <source>
        <strain evidence="10">15_COKtk</strain>
    </source>
</reference>
<organism evidence="10 11">
    <name type="scientific">Collinsella ihumii</name>
    <dbReference type="NCBI Taxonomy" id="1720204"/>
    <lineage>
        <taxon>Bacteria</taxon>
        <taxon>Bacillati</taxon>
        <taxon>Actinomycetota</taxon>
        <taxon>Coriobacteriia</taxon>
        <taxon>Coriobacteriales</taxon>
        <taxon>Coriobacteriaceae</taxon>
        <taxon>Collinsella</taxon>
    </lineage>
</organism>
<sequence>MMATAARKDTARTIRNNLKRFVSIAVICALGVAMFCGLRASCSDLREAADRFFDEQSLFDVQVLSTLGLDDDDLAALADVEGVAGVEGGWSETAYTTVDGSHASVEVKTLSESGLNVPHVVEGALPQRADEVAVTQKFIDASGLDIGDTVEIDEAENADEAIFARHPYTICSIVIDASDVNNPELSFRSSSTSDYTFIVAPGAVENTDSYTVAYLTLEGTEGMACFSDEYTSAVRAVTDRIEDTIRDDREAARTARVKGDAQAELDDARAEYEQERADAEAELADGKAELDDAAAQLADAAAELADGQAQLDDGWAQIASSEQELADGRAQLADGEATGRAQVEAELAQAREDAQKTLNEQIEAGRESGLIELNRQFDEARQEAQDQLDAGIEEGYQTGLAQLDEQFGAARQEAQDQLDAQIEAGYQQGLEELDSQFDTARQEAQAELDAQIEAGYEQGKATIDEKFDAARADAIAQLDEKLQPARDQAEAELEEKLAPAYNILQSLTTQLEQIQAAIEQTSGNIASYQEALAGIESIDAQLAALDPNDEGYEATKAELEEQRAAYQLTLNILDSQVGGLDALNSMLASEQEQAATIQTSIDGVNAKIESAKQEAYAPIEAAREQGIKEIEERIAPEYQAALDQLNQTIEAQREAAQAELDARMEEEYASALDTLKKTIEEQREAAQAELDSKLDAEYASALETLKQQIEEQRAAAQAELDARMEAEYASALATLDQTIADQRAAAQQTLEQRLAEGRATAYAQLEARLASARAELEEGAAQLADARAELVDAQAELDQGRADYEDGLAEYQDGLAEWQDGRAEADEQFADAEAELADAQADIDAIDAATWYVQPRSSLSSYSSISSDADSIEAIGTLFPIVFLIVAVLVSLTTITRLVEEERGLIGTYKALGYRNGEIFAKYLTYALAACAAGCIVGLFLGFIALPAFIFWVFDIMYLLPSYPFLFDPLYGFGGSLIFIVAIAGTAYLACRSEVRRTPAALMRPKAPRSGSRILLERIPFIWSRLSFLNKVTARNLFRYKRRFLMTVAGIMGCTALIVCGFAIKDSVAELVPEQYERIAHYDLMAVTESGDHDTVAAEVADDSRVDSMVRIYLDSTTLKYGEDEETVQLIVVPDDYATSDKLSEFMGVTSRDTSASIDLLDEGAVITQNASEVLGFAVGDTLSLQDSQLNQADIEAAAIARNYLGNYVYMSATAYRAAFGDDAPALASDGSFAPNGMLVICSSADDAASLYDEMGDDSRYLSVTSTDELADDFSQSFMLINAVVAIVLGMAAALAFAVLFTLSTTNISERERELATIKVLGFRPREVHHYVNKETIILTCIGIVCGLPLGYVLGDALLHVLRMPSISFLTVVTPVSYVIAAVLPLVFALVVNLITNRTLNRIDMIEALKSVE</sequence>
<feature type="transmembrane region" description="Helical" evidence="8">
    <location>
        <begin position="1375"/>
        <end position="1395"/>
    </location>
</feature>